<comment type="caution">
    <text evidence="1">The sequence shown here is derived from an EMBL/GenBank/DDBJ whole genome shotgun (WGS) entry which is preliminary data.</text>
</comment>
<keyword evidence="2" id="KW-1185">Reference proteome</keyword>
<proteinExistence type="predicted"/>
<evidence type="ECO:0000313" key="1">
    <source>
        <dbReference type="EMBL" id="TNV86255.1"/>
    </source>
</evidence>
<protein>
    <submittedName>
        <fullName evidence="1">Uncharacterized protein</fullName>
    </submittedName>
</protein>
<evidence type="ECO:0000313" key="2">
    <source>
        <dbReference type="Proteomes" id="UP000785679"/>
    </source>
</evidence>
<dbReference type="AlphaFoldDB" id="A0A8J8T948"/>
<dbReference type="Proteomes" id="UP000785679">
    <property type="component" value="Unassembled WGS sequence"/>
</dbReference>
<reference evidence="1" key="1">
    <citation type="submission" date="2019-06" db="EMBL/GenBank/DDBJ databases">
        <authorList>
            <person name="Zheng W."/>
        </authorList>
    </citation>
    <scope>NUCLEOTIDE SEQUENCE</scope>
    <source>
        <strain evidence="1">QDHG01</strain>
    </source>
</reference>
<name>A0A8J8T948_HALGN</name>
<organism evidence="1 2">
    <name type="scientific">Halteria grandinella</name>
    <dbReference type="NCBI Taxonomy" id="5974"/>
    <lineage>
        <taxon>Eukaryota</taxon>
        <taxon>Sar</taxon>
        <taxon>Alveolata</taxon>
        <taxon>Ciliophora</taxon>
        <taxon>Intramacronucleata</taxon>
        <taxon>Spirotrichea</taxon>
        <taxon>Stichotrichia</taxon>
        <taxon>Sporadotrichida</taxon>
        <taxon>Halteriidae</taxon>
        <taxon>Halteria</taxon>
    </lineage>
</organism>
<accession>A0A8J8T948</accession>
<sequence length="319" mass="35353">MGNALLDQIIEQGQIKSLTLKNIVDPDLGQITTTTLIDGGNGAYPIFVDFTDASHTVIKIQPTSSTIAGTYLLSVQLSDGFATTTYNLNIVVEAVKLIQSKYIKTNQGPPRFISSLEALTLQIGVVKNYTLPPQIDPDEQDRIQITIELKEAIVLALYDTKTTTLTFNPKSESNYSNGYEIIITLMDNSINPEKTIYKLIVKIEQAAKIIYQIKNDTVGDLLTSKIANSKYQSSIKIVQVSRNGQLLLKIKSSQGFAARAIASVLNETDINVFVEDKSNCTTKIEEVLEGNILQIKLNFTNKQQISTSMVRFSVFKLQY</sequence>
<dbReference type="EMBL" id="RRYP01001203">
    <property type="protein sequence ID" value="TNV86255.1"/>
    <property type="molecule type" value="Genomic_DNA"/>
</dbReference>
<gene>
    <name evidence="1" type="ORF">FGO68_gene15285</name>
</gene>